<accession>A0ABD2CB35</accession>
<dbReference type="Pfam" id="PF25969">
    <property type="entry name" value="NUDT9_N"/>
    <property type="match status" value="1"/>
</dbReference>
<dbReference type="Proteomes" id="UP001607303">
    <property type="component" value="Unassembled WGS sequence"/>
</dbReference>
<dbReference type="PANTHER" id="PTHR13030:SF8">
    <property type="entry name" value="ADP-RIBOSE PYROPHOSPHATASE, MITOCHONDRIAL"/>
    <property type="match status" value="1"/>
</dbReference>
<dbReference type="AlphaFoldDB" id="A0ABD2CB35"/>
<organism evidence="2 3">
    <name type="scientific">Vespula maculifrons</name>
    <name type="common">Eastern yellow jacket</name>
    <name type="synonym">Wasp</name>
    <dbReference type="NCBI Taxonomy" id="7453"/>
    <lineage>
        <taxon>Eukaryota</taxon>
        <taxon>Metazoa</taxon>
        <taxon>Ecdysozoa</taxon>
        <taxon>Arthropoda</taxon>
        <taxon>Hexapoda</taxon>
        <taxon>Insecta</taxon>
        <taxon>Pterygota</taxon>
        <taxon>Neoptera</taxon>
        <taxon>Endopterygota</taxon>
        <taxon>Hymenoptera</taxon>
        <taxon>Apocrita</taxon>
        <taxon>Aculeata</taxon>
        <taxon>Vespoidea</taxon>
        <taxon>Vespidae</taxon>
        <taxon>Vespinae</taxon>
        <taxon>Vespula</taxon>
    </lineage>
</organism>
<dbReference type="FunFam" id="3.90.79.10:FF:000021">
    <property type="entry name" value="ADP-ribose pyrophosphatase, mitochondrial isoform X1"/>
    <property type="match status" value="1"/>
</dbReference>
<dbReference type="GO" id="GO:0047631">
    <property type="term" value="F:ADP-ribose diphosphatase activity"/>
    <property type="evidence" value="ECO:0007669"/>
    <property type="project" value="UniProtKB-ARBA"/>
</dbReference>
<dbReference type="PROSITE" id="PS51462">
    <property type="entry name" value="NUDIX"/>
    <property type="match status" value="1"/>
</dbReference>
<dbReference type="CDD" id="cd03670">
    <property type="entry name" value="NUDIX_ADPRase_Nudt9"/>
    <property type="match status" value="1"/>
</dbReference>
<dbReference type="EMBL" id="JAYRBN010000058">
    <property type="protein sequence ID" value="KAL2742260.1"/>
    <property type="molecule type" value="Genomic_DNA"/>
</dbReference>
<evidence type="ECO:0000313" key="3">
    <source>
        <dbReference type="Proteomes" id="UP001607303"/>
    </source>
</evidence>
<dbReference type="Pfam" id="PF00293">
    <property type="entry name" value="NUDIX"/>
    <property type="match status" value="1"/>
</dbReference>
<dbReference type="InterPro" id="IPR039989">
    <property type="entry name" value="NUDT9"/>
</dbReference>
<keyword evidence="3" id="KW-1185">Reference proteome</keyword>
<sequence>IVLTNKLIATGISYMKQVHVIHMYGRCIKMIHQKCRLGFYPHSKIKRFEVQESKVSWNIEYPEYEPIKYTAPSIQNKPWADPEIGSASFVPKWNAIDGKIDRKSYMGEYVINEDGYPLNPVGRTGIVGRGVLGRWGPNHAADPIVTRWKRDSNDALEINKTTNKPILQFVAIQRRDCKEWAIPGGMVDPGEIISVTLKREFMEEAMNLLENDIAKRNEMETNMNLFFTNGIEIYKGYVDDPRNTDNAWIETVALNFHDEDNNTFGQLPLTAGDDACNVRWMDADAKLNLYASHLEFIKKTVEKHDAHW</sequence>
<dbReference type="InterPro" id="IPR015797">
    <property type="entry name" value="NUDIX_hydrolase-like_dom_sf"/>
</dbReference>
<dbReference type="SUPFAM" id="SSF55811">
    <property type="entry name" value="Nudix"/>
    <property type="match status" value="1"/>
</dbReference>
<reference evidence="2 3" key="1">
    <citation type="journal article" date="2024" name="Ann. Entomol. Soc. Am.">
        <title>Genomic analyses of the southern and eastern yellowjacket wasps (Hymenoptera: Vespidae) reveal evolutionary signatures of social life.</title>
        <authorList>
            <person name="Catto M.A."/>
            <person name="Caine P.B."/>
            <person name="Orr S.E."/>
            <person name="Hunt B.G."/>
            <person name="Goodisman M.A.D."/>
        </authorList>
    </citation>
    <scope>NUCLEOTIDE SEQUENCE [LARGE SCALE GENOMIC DNA]</scope>
    <source>
        <strain evidence="2">232</strain>
        <tissue evidence="2">Head and thorax</tissue>
    </source>
</reference>
<evidence type="ECO:0000313" key="2">
    <source>
        <dbReference type="EMBL" id="KAL2742260.1"/>
    </source>
</evidence>
<dbReference type="PANTHER" id="PTHR13030">
    <property type="entry name" value="NUDIX HYDROLASE"/>
    <property type="match status" value="1"/>
</dbReference>
<comment type="caution">
    <text evidence="2">The sequence shown here is derived from an EMBL/GenBank/DDBJ whole genome shotgun (WGS) entry which is preliminary data.</text>
</comment>
<name>A0ABD2CB35_VESMC</name>
<protein>
    <recommendedName>
        <fullName evidence="1">Nudix hydrolase domain-containing protein</fullName>
    </recommendedName>
</protein>
<dbReference type="Gene3D" id="3.90.79.10">
    <property type="entry name" value="Nucleoside Triphosphate Pyrophosphohydrolase"/>
    <property type="match status" value="1"/>
</dbReference>
<proteinExistence type="predicted"/>
<feature type="domain" description="Nudix hydrolase" evidence="1">
    <location>
        <begin position="148"/>
        <end position="303"/>
    </location>
</feature>
<feature type="non-terminal residue" evidence="2">
    <location>
        <position position="1"/>
    </location>
</feature>
<evidence type="ECO:0000259" key="1">
    <source>
        <dbReference type="PROSITE" id="PS51462"/>
    </source>
</evidence>
<gene>
    <name evidence="2" type="ORF">V1477_009889</name>
</gene>
<dbReference type="InterPro" id="IPR000086">
    <property type="entry name" value="NUDIX_hydrolase_dom"/>
</dbReference>